<dbReference type="GO" id="GO:0006508">
    <property type="term" value="P:proteolysis"/>
    <property type="evidence" value="ECO:0007669"/>
    <property type="project" value="UniProtKB-KW"/>
</dbReference>
<evidence type="ECO:0000259" key="9">
    <source>
        <dbReference type="Pfam" id="PF02163"/>
    </source>
</evidence>
<keyword evidence="5" id="KW-0809">Transit peptide</keyword>
<dbReference type="OrthoDB" id="19110at2157"/>
<dbReference type="GeneID" id="7986992"/>
<evidence type="ECO:0000256" key="3">
    <source>
        <dbReference type="ARBA" id="ARBA00022692"/>
    </source>
</evidence>
<dbReference type="RefSeq" id="WP_015858733.1">
    <property type="nucleotide sequence ID" value="NC_012804.1"/>
</dbReference>
<dbReference type="PATRIC" id="fig|593117.10.peg.1116"/>
<dbReference type="MEROPS" id="M50.A04"/>
<dbReference type="PANTHER" id="PTHR31412">
    <property type="entry name" value="ZINC METALLOPROTEASE EGY1"/>
    <property type="match status" value="1"/>
</dbReference>
<dbReference type="eggNOG" id="arCOG00609">
    <property type="taxonomic scope" value="Archaea"/>
</dbReference>
<protein>
    <submittedName>
        <fullName evidence="10">Peptidase M50, putative membrane-associated zinc metallopeptidase</fullName>
    </submittedName>
</protein>
<proteinExistence type="predicted"/>
<evidence type="ECO:0000256" key="1">
    <source>
        <dbReference type="ARBA" id="ARBA00004141"/>
    </source>
</evidence>
<dbReference type="GO" id="GO:0016020">
    <property type="term" value="C:membrane"/>
    <property type="evidence" value="ECO:0007669"/>
    <property type="project" value="UniProtKB-SubCell"/>
</dbReference>
<feature type="transmembrane region" description="Helical" evidence="8">
    <location>
        <begin position="342"/>
        <end position="372"/>
    </location>
</feature>
<comment type="subcellular location">
    <subcellularLocation>
        <location evidence="1">Membrane</location>
        <topology evidence="1">Multi-pass membrane protein</topology>
    </subcellularLocation>
</comment>
<dbReference type="AlphaFoldDB" id="C5A5V8"/>
<dbReference type="STRING" id="593117.TGAM_1118"/>
<gene>
    <name evidence="10" type="ordered locus">TGAM_1118</name>
</gene>
<keyword evidence="7 8" id="KW-0472">Membrane</keyword>
<feature type="domain" description="Peptidase M50" evidence="9">
    <location>
        <begin position="173"/>
        <end position="341"/>
    </location>
</feature>
<organism evidence="10 11">
    <name type="scientific">Thermococcus gammatolerans (strain DSM 15229 / JCM 11827 / EJ3)</name>
    <dbReference type="NCBI Taxonomy" id="593117"/>
    <lineage>
        <taxon>Archaea</taxon>
        <taxon>Methanobacteriati</taxon>
        <taxon>Methanobacteriota</taxon>
        <taxon>Thermococci</taxon>
        <taxon>Thermococcales</taxon>
        <taxon>Thermococcaceae</taxon>
        <taxon>Thermococcus</taxon>
    </lineage>
</organism>
<dbReference type="GO" id="GO:0008233">
    <property type="term" value="F:peptidase activity"/>
    <property type="evidence" value="ECO:0007669"/>
    <property type="project" value="UniProtKB-KW"/>
</dbReference>
<evidence type="ECO:0000256" key="7">
    <source>
        <dbReference type="ARBA" id="ARBA00023136"/>
    </source>
</evidence>
<keyword evidence="3 8" id="KW-0812">Transmembrane</keyword>
<keyword evidence="4" id="KW-0378">Hydrolase</keyword>
<dbReference type="InterPro" id="IPR008915">
    <property type="entry name" value="Peptidase_M50"/>
</dbReference>
<sequence>MPKGIYECVNCGHREIIESNEPILEGACPQCGGDMVLVGFSIEAEEPGVEIQVLPGVEELVSRFYRAEFVEKRGEVYIFRVSEILERDFEAVLREFEANGYWAALKRAGGEIVLYVFPAGEIKQDNPKIGIALFILTLISTLWAGYGLAINYIATLDQFGLPGYRNPYLIAVAFSLSVLAILGTHEMGHKIAATMHNVKATFPYFIPFPNLLGTLGAVIRVKSPIPTRNAAIDLGVSGPLAGILVAIPVTIIGLRLSQVVPASLVPSSGKGLYLGTNLFFTILERAILDGKIAGNDYVVFLHPVAIAGWVGILVTFLNLIPAAQLDGGHIARAFMNERLHRYFTMGIGLTLILMSYLWTGWMIWGLLVLFMGSAGNPGALDEVSPISWSRKGLAILALIIFVLTATPVPFFVK</sequence>
<feature type="transmembrane region" description="Helical" evidence="8">
    <location>
        <begin position="166"/>
        <end position="183"/>
    </location>
</feature>
<evidence type="ECO:0000256" key="4">
    <source>
        <dbReference type="ARBA" id="ARBA00022801"/>
    </source>
</evidence>
<evidence type="ECO:0000313" key="10">
    <source>
        <dbReference type="EMBL" id="ACS33620.1"/>
    </source>
</evidence>
<reference evidence="10 11" key="1">
    <citation type="journal article" date="2007" name="Genome Biol.">
        <title>Genome analysis and genome-wide proteomics of Thermococcus gammatolerans, the most radioresistant organism known amongst the Archaea.</title>
        <authorList>
            <person name="Zivanovic Y."/>
            <person name="Armengaud J."/>
            <person name="Lagorce A."/>
            <person name="Leplat C."/>
            <person name="Guerin P."/>
            <person name="Dutertre M."/>
            <person name="Anthouard V."/>
            <person name="Forterre P."/>
            <person name="Wincker P."/>
            <person name="Confalonieri F."/>
        </authorList>
    </citation>
    <scope>NUCLEOTIDE SEQUENCE [LARGE SCALE GENOMIC DNA]</scope>
    <source>
        <strain evidence="11">DSM 15229 / JCM 11827 / EJ3</strain>
    </source>
</reference>
<dbReference type="HOGENOM" id="CLU_028221_0_1_2"/>
<keyword evidence="6 8" id="KW-1133">Transmembrane helix</keyword>
<dbReference type="Pfam" id="PF02163">
    <property type="entry name" value="Peptidase_M50"/>
    <property type="match status" value="1"/>
</dbReference>
<dbReference type="EMBL" id="CP001398">
    <property type="protein sequence ID" value="ACS33620.1"/>
    <property type="molecule type" value="Genomic_DNA"/>
</dbReference>
<feature type="transmembrane region" description="Helical" evidence="8">
    <location>
        <begin position="131"/>
        <end position="154"/>
    </location>
</feature>
<evidence type="ECO:0000256" key="5">
    <source>
        <dbReference type="ARBA" id="ARBA00022946"/>
    </source>
</evidence>
<name>C5A5V8_THEGJ</name>
<feature type="transmembrane region" description="Helical" evidence="8">
    <location>
        <begin position="392"/>
        <end position="412"/>
    </location>
</feature>
<feature type="transmembrane region" description="Helical" evidence="8">
    <location>
        <begin position="300"/>
        <end position="321"/>
    </location>
</feature>
<dbReference type="KEGG" id="tga:TGAM_1118"/>
<dbReference type="PANTHER" id="PTHR31412:SF0">
    <property type="entry name" value="ZINC METALLOPROTEASE EGY1, CHLOROPLASTIC-RELATED"/>
    <property type="match status" value="1"/>
</dbReference>
<evidence type="ECO:0000256" key="2">
    <source>
        <dbReference type="ARBA" id="ARBA00022670"/>
    </source>
</evidence>
<accession>C5A5V8</accession>
<dbReference type="InterPro" id="IPR044838">
    <property type="entry name" value="EGY1-like"/>
</dbReference>
<keyword evidence="2" id="KW-0645">Protease</keyword>
<keyword evidence="11" id="KW-1185">Reference proteome</keyword>
<evidence type="ECO:0000256" key="8">
    <source>
        <dbReference type="SAM" id="Phobius"/>
    </source>
</evidence>
<dbReference type="Proteomes" id="UP000001488">
    <property type="component" value="Chromosome"/>
</dbReference>
<dbReference type="PaxDb" id="593117-TGAM_1118"/>
<dbReference type="CDD" id="cd06160">
    <property type="entry name" value="S2P-M50_like_2"/>
    <property type="match status" value="1"/>
</dbReference>
<evidence type="ECO:0000313" key="11">
    <source>
        <dbReference type="Proteomes" id="UP000001488"/>
    </source>
</evidence>
<feature type="transmembrane region" description="Helical" evidence="8">
    <location>
        <begin position="204"/>
        <end position="221"/>
    </location>
</feature>
<evidence type="ECO:0000256" key="6">
    <source>
        <dbReference type="ARBA" id="ARBA00022989"/>
    </source>
</evidence>
<feature type="transmembrane region" description="Helical" evidence="8">
    <location>
        <begin position="241"/>
        <end position="260"/>
    </location>
</feature>